<dbReference type="Gene3D" id="2.60.40.10">
    <property type="entry name" value="Immunoglobulins"/>
    <property type="match status" value="1"/>
</dbReference>
<dbReference type="SUPFAM" id="SSF110217">
    <property type="entry name" value="DNA-binding protein LAG-1 (CSL)"/>
    <property type="match status" value="1"/>
</dbReference>
<feature type="region of interest" description="Disordered" evidence="7">
    <location>
        <begin position="60"/>
        <end position="82"/>
    </location>
</feature>
<feature type="region of interest" description="Disordered" evidence="7">
    <location>
        <begin position="1"/>
        <end position="39"/>
    </location>
</feature>
<evidence type="ECO:0000256" key="3">
    <source>
        <dbReference type="ARBA" id="ARBA00023015"/>
    </source>
</evidence>
<evidence type="ECO:0000259" key="8">
    <source>
        <dbReference type="SMART" id="SM01267"/>
    </source>
</evidence>
<dbReference type="InterPro" id="IPR008967">
    <property type="entry name" value="p53-like_TF_DNA-bd_sf"/>
</dbReference>
<dbReference type="GO" id="GO:0005634">
    <property type="term" value="C:nucleus"/>
    <property type="evidence" value="ECO:0007669"/>
    <property type="project" value="UniProtKB-SubCell"/>
</dbReference>
<feature type="domain" description="Beta-trefoil DNA-binding" evidence="9">
    <location>
        <begin position="709"/>
        <end position="975"/>
    </location>
</feature>
<accession>A0AAN7I2S4</accession>
<feature type="compositionally biased region" description="Polar residues" evidence="7">
    <location>
        <begin position="129"/>
        <end position="159"/>
    </location>
</feature>
<dbReference type="InterPro" id="IPR013783">
    <property type="entry name" value="Ig-like_fold"/>
</dbReference>
<keyword evidence="11" id="KW-1185">Reference proteome</keyword>
<dbReference type="Proteomes" id="UP001304243">
    <property type="component" value="Unassembled WGS sequence"/>
</dbReference>
<evidence type="ECO:0000259" key="9">
    <source>
        <dbReference type="SMART" id="SM01268"/>
    </source>
</evidence>
<feature type="compositionally biased region" description="Low complexity" evidence="7">
    <location>
        <begin position="584"/>
        <end position="622"/>
    </location>
</feature>
<dbReference type="GeneID" id="89952782"/>
<comment type="caution">
    <text evidence="10">The sequence shown here is derived from an EMBL/GenBank/DDBJ whole genome shotgun (WGS) entry which is preliminary data.</text>
</comment>
<feature type="compositionally biased region" description="Low complexity" evidence="7">
    <location>
        <begin position="1069"/>
        <end position="1081"/>
    </location>
</feature>
<keyword evidence="5" id="KW-0804">Transcription</keyword>
<name>A0AAN7I2S4_9FUNG</name>
<keyword evidence="3" id="KW-0805">Transcription regulation</keyword>
<evidence type="ECO:0000256" key="7">
    <source>
        <dbReference type="SAM" id="MobiDB-lite"/>
    </source>
</evidence>
<sequence>MATHHQPKDSSSSSSNVFYDTAMNDSPESPTSRKRKQEELQYTPHHAMHHQLELPSYYHTEQQQWLQQQHPPLPSAQHNVQADTSSSLVIHFNNEADMQASSDILPWNHHHPQQQPHSISTLMQSDFNISDPQQTSAYGHHGSSSAYLPAHSNNEQSSAGLIHGGGGGGRHDVLHTATLSGGNGGVGENKGLSEIHQMLNLDQFATTDSTATPTSVQTPTPTNYSFVDEPTGLHLADLGSGNLHQQRQLIQSWSNSSAGGTANAQQTSYSNNGSSTPGFFTPGFLESLQEDDNESYHTSDFPFHQPNQTQEWHTSSSSSPHGTIENAMEHDAIMVPERTLVSQLKDTMGTAASNQLSTLFHHQGSTPSSPTPHPHRLQHATSTSAAAAAAAAAAVAAGILSSSSISSASSNASPPPPTAMPIPNQASHDKSGTTINYFDDNSRFIDQRRQQVLNARLLQHAVNEARMKPIIRNYLSNHYDEEERTVIILTSKVAQKSYGTEKRFLCPPPTAILVGKNWWTSPSQRLHRLDGGHSNEVLKMPNGNELCPPKITVSISGETSTQSGQIEWYTVSGVTVGQTGHIKTQQTASPSTSTTSTSTGSTAEQPQSVQAQPQPPQQQQHPSRFRSSAESRNNSIDWYHNHAHELLAAGKCVSKHLYINDADEKRKRVEGLIRIQLANGIQMGALASKGIKVISKPSKKRQSVKNMELCIHHGTTVSLFNRIRSQTVSTKYLGVSSSSPFSFPGQPFQGGTPGEGTCFVARTTCWDPFVIWVVDTTRSPSDAKESDTPEDFIGRNAYTRNIPYPPPPAIALKNKTSQLIPIHYNQHVVLQCLTTGLVSPVMIIRKVDKASTVVGGAQSTDDLNLMGGGEYGDEVLGDPVSQLHKVALQIVQDPQQQQQQQQQHQAKQPDINYFATPSPSATAPQMPRTCHPVTYLACLNDMVGMHKTTDARKPIAPAMSAPKPNSTSTSTSSHTSNLAHQWDDVDAMFDITSQEAGGKIVRKRRVSTDPSSMMDTSSKLFDASDILHDPRRRVNSLNDDYTFYHNMPSIAPPGISRSQQQHHHEISRKSSISSNGSTGTAANGGTGGRRASVQNQGMNGLGAYWHEDVSDAAVWTIVGTDCATYTFLSPSEEVLQHDGSDTMPSLLPNNVASSSTTAPAPAPFPSLIHMTSKSSLDNKNQIQLSLHGENFSRDLQVWFGDIKAANVEYRSRELMICRVPSKHELLSTKHTFDQIPILLVRGDGTICKTNKTYRI</sequence>
<dbReference type="Pfam" id="PF20144">
    <property type="entry name" value="TIG_SUH"/>
    <property type="match status" value="1"/>
</dbReference>
<dbReference type="InterPro" id="IPR037095">
    <property type="entry name" value="RBP-J/Cbf11_DNA-bd_sf"/>
</dbReference>
<feature type="region of interest" description="Disordered" evidence="7">
    <location>
        <begin position="360"/>
        <end position="384"/>
    </location>
</feature>
<dbReference type="SMART" id="SM01267">
    <property type="entry name" value="LAG1_DNAbind"/>
    <property type="match status" value="1"/>
</dbReference>
<feature type="compositionally biased region" description="Low complexity" evidence="7">
    <location>
        <begin position="892"/>
        <end position="908"/>
    </location>
</feature>
<dbReference type="GO" id="GO:0001228">
    <property type="term" value="F:DNA-binding transcription activator activity, RNA polymerase II-specific"/>
    <property type="evidence" value="ECO:0007669"/>
    <property type="project" value="InterPro"/>
</dbReference>
<evidence type="ECO:0000313" key="10">
    <source>
        <dbReference type="EMBL" id="KAK4518871.1"/>
    </source>
</evidence>
<dbReference type="PANTHER" id="PTHR10665">
    <property type="entry name" value="RECOMBINING BINDING PROTEIN SUPPRESSOR OF HAIRLESS"/>
    <property type="match status" value="1"/>
</dbReference>
<dbReference type="Gene3D" id="2.60.40.1450">
    <property type="entry name" value="LAG1, DNA binding domain"/>
    <property type="match status" value="1"/>
</dbReference>
<dbReference type="InterPro" id="IPR040159">
    <property type="entry name" value="CLS_fam"/>
</dbReference>
<dbReference type="InterPro" id="IPR015350">
    <property type="entry name" value="Beta-trefoil_DNA-bd_dom"/>
</dbReference>
<reference evidence="10 11" key="1">
    <citation type="submission" date="2022-11" db="EMBL/GenBank/DDBJ databases">
        <title>Mucor velutinosus strain NIH1002 WGS.</title>
        <authorList>
            <person name="Subramanian P."/>
            <person name="Mullikin J.C."/>
            <person name="Segre J.A."/>
            <person name="Zelazny A.M."/>
        </authorList>
    </citation>
    <scope>NUCLEOTIDE SEQUENCE [LARGE SCALE GENOMIC DNA]</scope>
    <source>
        <strain evidence="10 11">NIH1002</strain>
    </source>
</reference>
<dbReference type="SUPFAM" id="SSF81296">
    <property type="entry name" value="E set domains"/>
    <property type="match status" value="1"/>
</dbReference>
<proteinExistence type="inferred from homology"/>
<evidence type="ECO:0000256" key="6">
    <source>
        <dbReference type="ARBA" id="ARBA00023242"/>
    </source>
</evidence>
<feature type="compositionally biased region" description="Polar residues" evidence="7">
    <location>
        <begin position="254"/>
        <end position="278"/>
    </location>
</feature>
<gene>
    <name evidence="10" type="ORF">ATC70_009096</name>
</gene>
<organism evidence="10 11">
    <name type="scientific">Mucor velutinosus</name>
    <dbReference type="NCBI Taxonomy" id="708070"/>
    <lineage>
        <taxon>Eukaryota</taxon>
        <taxon>Fungi</taxon>
        <taxon>Fungi incertae sedis</taxon>
        <taxon>Mucoromycota</taxon>
        <taxon>Mucoromycotina</taxon>
        <taxon>Mucoromycetes</taxon>
        <taxon>Mucorales</taxon>
        <taxon>Mucorineae</taxon>
        <taxon>Mucoraceae</taxon>
        <taxon>Mucor</taxon>
    </lineage>
</organism>
<evidence type="ECO:0000256" key="2">
    <source>
        <dbReference type="ARBA" id="ARBA00009704"/>
    </source>
</evidence>
<dbReference type="InterPro" id="IPR015351">
    <property type="entry name" value="RBP-J/Cbf11/Cbf12_DNA-bd"/>
</dbReference>
<evidence type="ECO:0000256" key="4">
    <source>
        <dbReference type="ARBA" id="ARBA00023125"/>
    </source>
</evidence>
<feature type="region of interest" description="Disordered" evidence="7">
    <location>
        <begin position="129"/>
        <end position="174"/>
    </location>
</feature>
<feature type="region of interest" description="Disordered" evidence="7">
    <location>
        <begin position="892"/>
        <end position="912"/>
    </location>
</feature>
<evidence type="ECO:0008006" key="12">
    <source>
        <dbReference type="Google" id="ProtNLM"/>
    </source>
</evidence>
<dbReference type="RefSeq" id="XP_064685537.1">
    <property type="nucleotide sequence ID" value="XM_064828335.1"/>
</dbReference>
<dbReference type="SUPFAM" id="SSF49417">
    <property type="entry name" value="p53-like transcription factors"/>
    <property type="match status" value="2"/>
</dbReference>
<feature type="compositionally biased region" description="Low complexity" evidence="7">
    <location>
        <begin position="966"/>
        <end position="976"/>
    </location>
</feature>
<dbReference type="EMBL" id="JASEJX010000012">
    <property type="protein sequence ID" value="KAK4518871.1"/>
    <property type="molecule type" value="Genomic_DNA"/>
</dbReference>
<feature type="domain" description="RBP-J/Cbf11/Cbf12 DNA binding" evidence="8">
    <location>
        <begin position="485"/>
        <end position="708"/>
    </location>
</feature>
<protein>
    <recommendedName>
        <fullName evidence="12">LAG1-DNAbind-domain-containing protein</fullName>
    </recommendedName>
</protein>
<evidence type="ECO:0000313" key="11">
    <source>
        <dbReference type="Proteomes" id="UP001304243"/>
    </source>
</evidence>
<dbReference type="InterPro" id="IPR036358">
    <property type="entry name" value="BTD_sf"/>
</dbReference>
<dbReference type="InterPro" id="IPR014756">
    <property type="entry name" value="Ig_E-set"/>
</dbReference>
<feature type="region of interest" description="Disordered" evidence="7">
    <location>
        <begin position="405"/>
        <end position="435"/>
    </location>
</feature>
<feature type="region of interest" description="Disordered" evidence="7">
    <location>
        <begin position="581"/>
        <end position="631"/>
    </location>
</feature>
<feature type="region of interest" description="Disordered" evidence="7">
    <location>
        <begin position="955"/>
        <end position="976"/>
    </location>
</feature>
<dbReference type="GO" id="GO:0000978">
    <property type="term" value="F:RNA polymerase II cis-regulatory region sequence-specific DNA binding"/>
    <property type="evidence" value="ECO:0007669"/>
    <property type="project" value="InterPro"/>
</dbReference>
<keyword evidence="4" id="KW-0238">DNA-binding</keyword>
<comment type="similarity">
    <text evidence="2">Belongs to the Su(H) family.</text>
</comment>
<keyword evidence="6" id="KW-0539">Nucleus</keyword>
<feature type="region of interest" description="Disordered" evidence="7">
    <location>
        <begin position="254"/>
        <end position="324"/>
    </location>
</feature>
<dbReference type="Pfam" id="PF09271">
    <property type="entry name" value="LAG1-DNAbind"/>
    <property type="match status" value="1"/>
</dbReference>
<dbReference type="SMART" id="SM01268">
    <property type="entry name" value="BTD"/>
    <property type="match status" value="1"/>
</dbReference>
<evidence type="ECO:0000256" key="1">
    <source>
        <dbReference type="ARBA" id="ARBA00004123"/>
    </source>
</evidence>
<feature type="compositionally biased region" description="Polar residues" evidence="7">
    <location>
        <begin position="305"/>
        <end position="321"/>
    </location>
</feature>
<dbReference type="AlphaFoldDB" id="A0AAN7I2S4"/>
<comment type="subcellular location">
    <subcellularLocation>
        <location evidence="1">Nucleus</location>
    </subcellularLocation>
</comment>
<feature type="region of interest" description="Disordered" evidence="7">
    <location>
        <begin position="1053"/>
        <end position="1094"/>
    </location>
</feature>
<evidence type="ECO:0000256" key="5">
    <source>
        <dbReference type="ARBA" id="ARBA00023163"/>
    </source>
</evidence>
<dbReference type="Pfam" id="PF09270">
    <property type="entry name" value="BTD"/>
    <property type="match status" value="1"/>
</dbReference>
<dbReference type="InterPro" id="IPR038007">
    <property type="entry name" value="RBP-Jkappa_IPT"/>
</dbReference>